<dbReference type="OrthoDB" id="1724632at2759"/>
<gene>
    <name evidence="1" type="ORF">APZ42_020724</name>
</gene>
<reference evidence="1 2" key="1">
    <citation type="submission" date="2016-03" db="EMBL/GenBank/DDBJ databases">
        <title>EvidentialGene: Evidence-directed Construction of Genes on Genomes.</title>
        <authorList>
            <person name="Gilbert D.G."/>
            <person name="Choi J.-H."/>
            <person name="Mockaitis K."/>
            <person name="Colbourne J."/>
            <person name="Pfrender M."/>
        </authorList>
    </citation>
    <scope>NUCLEOTIDE SEQUENCE [LARGE SCALE GENOMIC DNA]</scope>
    <source>
        <strain evidence="1 2">Xinb3</strain>
        <tissue evidence="1">Complete organism</tissue>
    </source>
</reference>
<keyword evidence="2" id="KW-1185">Reference proteome</keyword>
<evidence type="ECO:0000313" key="1">
    <source>
        <dbReference type="EMBL" id="KZS14071.1"/>
    </source>
</evidence>
<accession>A0A164XC65</accession>
<proteinExistence type="predicted"/>
<evidence type="ECO:0000313" key="2">
    <source>
        <dbReference type="Proteomes" id="UP000076858"/>
    </source>
</evidence>
<organism evidence="1 2">
    <name type="scientific">Daphnia magna</name>
    <dbReference type="NCBI Taxonomy" id="35525"/>
    <lineage>
        <taxon>Eukaryota</taxon>
        <taxon>Metazoa</taxon>
        <taxon>Ecdysozoa</taxon>
        <taxon>Arthropoda</taxon>
        <taxon>Crustacea</taxon>
        <taxon>Branchiopoda</taxon>
        <taxon>Diplostraca</taxon>
        <taxon>Cladocera</taxon>
        <taxon>Anomopoda</taxon>
        <taxon>Daphniidae</taxon>
        <taxon>Daphnia</taxon>
    </lineage>
</organism>
<sequence length="104" mass="11637">MIHLFLIASFVEQMVIVCRVREQCVESDILTLKTPAVILLQQGYQAIIISEGPNSVYAVDAPLYDPAIFTMSHVPHLSHTHVFQCWEFVMACNNSSRSLGGTEE</sequence>
<name>A0A164XC65_9CRUS</name>
<comment type="caution">
    <text evidence="1">The sequence shown here is derived from an EMBL/GenBank/DDBJ whole genome shotgun (WGS) entry which is preliminary data.</text>
</comment>
<dbReference type="EMBL" id="LRGB01001005">
    <property type="protein sequence ID" value="KZS14071.1"/>
    <property type="molecule type" value="Genomic_DNA"/>
</dbReference>
<protein>
    <submittedName>
        <fullName evidence="1">Putative GMP synthase</fullName>
    </submittedName>
</protein>
<dbReference type="AlphaFoldDB" id="A0A164XC65"/>
<dbReference type="STRING" id="35525.A0A164XC65"/>
<dbReference type="Proteomes" id="UP000076858">
    <property type="component" value="Unassembled WGS sequence"/>
</dbReference>